<proteinExistence type="predicted"/>
<organism evidence="1 2">
    <name type="scientific">Panicum hallii var. hallii</name>
    <dbReference type="NCBI Taxonomy" id="1504633"/>
    <lineage>
        <taxon>Eukaryota</taxon>
        <taxon>Viridiplantae</taxon>
        <taxon>Streptophyta</taxon>
        <taxon>Embryophyta</taxon>
        <taxon>Tracheophyta</taxon>
        <taxon>Spermatophyta</taxon>
        <taxon>Magnoliopsida</taxon>
        <taxon>Liliopsida</taxon>
        <taxon>Poales</taxon>
        <taxon>Poaceae</taxon>
        <taxon>PACMAD clade</taxon>
        <taxon>Panicoideae</taxon>
        <taxon>Panicodae</taxon>
        <taxon>Paniceae</taxon>
        <taxon>Panicinae</taxon>
        <taxon>Panicum</taxon>
        <taxon>Panicum sect. Panicum</taxon>
    </lineage>
</organism>
<sequence>MQCSNVSRTQTQVREEIIQTGCIQYRRIIMTGCISSVCKEESQMLFLAAHCSNDLDMQCA</sequence>
<evidence type="ECO:0000313" key="1">
    <source>
        <dbReference type="EMBL" id="PUZ47740.1"/>
    </source>
</evidence>
<keyword evidence="2" id="KW-1185">Reference proteome</keyword>
<accession>A0A2T7CWL6</accession>
<dbReference type="EMBL" id="CM009755">
    <property type="protein sequence ID" value="PUZ47740.1"/>
    <property type="molecule type" value="Genomic_DNA"/>
</dbReference>
<dbReference type="Gramene" id="PUZ47740">
    <property type="protein sequence ID" value="PUZ47740"/>
    <property type="gene ID" value="GQ55_7G190700"/>
</dbReference>
<protein>
    <submittedName>
        <fullName evidence="1">Uncharacterized protein</fullName>
    </submittedName>
</protein>
<gene>
    <name evidence="1" type="ORF">GQ55_7G190700</name>
</gene>
<dbReference type="AlphaFoldDB" id="A0A2T7CWL6"/>
<name>A0A2T7CWL6_9POAL</name>
<reference evidence="1 2" key="1">
    <citation type="submission" date="2018-04" db="EMBL/GenBank/DDBJ databases">
        <title>WGS assembly of Panicum hallii var. hallii HAL2.</title>
        <authorList>
            <person name="Lovell J."/>
            <person name="Jenkins J."/>
            <person name="Lowry D."/>
            <person name="Mamidi S."/>
            <person name="Sreedasyam A."/>
            <person name="Weng X."/>
            <person name="Barry K."/>
            <person name="Bonette J."/>
            <person name="Campitelli B."/>
            <person name="Daum C."/>
            <person name="Gordon S."/>
            <person name="Gould B."/>
            <person name="Lipzen A."/>
            <person name="MacQueen A."/>
            <person name="Palacio-Mejia J."/>
            <person name="Plott C."/>
            <person name="Shakirov E."/>
            <person name="Shu S."/>
            <person name="Yoshinaga Y."/>
            <person name="Zane M."/>
            <person name="Rokhsar D."/>
            <person name="Grimwood J."/>
            <person name="Schmutz J."/>
            <person name="Juenger T."/>
        </authorList>
    </citation>
    <scope>NUCLEOTIDE SEQUENCE [LARGE SCALE GENOMIC DNA]</scope>
    <source>
        <strain evidence="2">cv. HAL2</strain>
    </source>
</reference>
<evidence type="ECO:0000313" key="2">
    <source>
        <dbReference type="Proteomes" id="UP000244336"/>
    </source>
</evidence>
<dbReference type="Proteomes" id="UP000244336">
    <property type="component" value="Chromosome 7"/>
</dbReference>